<protein>
    <submittedName>
        <fullName evidence="7">Major facilitator superfamily domain, general substrate transporter</fullName>
    </submittedName>
</protein>
<feature type="transmembrane region" description="Helical" evidence="5">
    <location>
        <begin position="110"/>
        <end position="131"/>
    </location>
</feature>
<feature type="transmembrane region" description="Helical" evidence="5">
    <location>
        <begin position="187"/>
        <end position="205"/>
    </location>
</feature>
<dbReference type="CDD" id="cd17364">
    <property type="entry name" value="MFS_PhT"/>
    <property type="match status" value="1"/>
</dbReference>
<feature type="transmembrane region" description="Helical" evidence="5">
    <location>
        <begin position="248"/>
        <end position="268"/>
    </location>
</feature>
<accession>A0A162KIV6</accession>
<comment type="caution">
    <text evidence="7">The sequence shown here is derived from an EMBL/GenBank/DDBJ whole genome shotgun (WGS) entry which is preliminary data.</text>
</comment>
<feature type="transmembrane region" description="Helical" evidence="5">
    <location>
        <begin position="87"/>
        <end position="104"/>
    </location>
</feature>
<evidence type="ECO:0000256" key="5">
    <source>
        <dbReference type="SAM" id="Phobius"/>
    </source>
</evidence>
<feature type="transmembrane region" description="Helical" evidence="5">
    <location>
        <begin position="291"/>
        <end position="314"/>
    </location>
</feature>
<evidence type="ECO:0000259" key="6">
    <source>
        <dbReference type="PROSITE" id="PS50850"/>
    </source>
</evidence>
<keyword evidence="4 5" id="KW-0472">Membrane</keyword>
<evidence type="ECO:0000313" key="7">
    <source>
        <dbReference type="EMBL" id="OAA75568.1"/>
    </source>
</evidence>
<dbReference type="GO" id="GO:0016020">
    <property type="term" value="C:membrane"/>
    <property type="evidence" value="ECO:0007669"/>
    <property type="project" value="UniProtKB-SubCell"/>
</dbReference>
<feature type="transmembrane region" description="Helical" evidence="5">
    <location>
        <begin position="12"/>
        <end position="39"/>
    </location>
</feature>
<sequence length="484" mass="52327">MTAWAEKVKFTVVAGAGFFTDGYINLTISLVLPVLGYLYFENNEGRVPHVDSDIMKGSLSLGMIVGQVALGLLGDAWGRRAIYGKELIITLFGTLMVVLLPWRGLSPRAITAWISVFRVVAGVGIGADYPLSSVLSAEKQPLGSRAVQVLTVFSFIGLGNYVSSIVFLILLRAFKAAVFDDARALEWVWRLQLGLGMVPAALTLYSRLTISETKPYQQYVSKQGDEPDRTVRRQLQDFRDYFGQWKNFKVLFGTSAAWFLFDIAYYGINLNQSIILTKIGYAKGPNAWTTLWNIAVGNIIIQSAGYLPGFYIGIPLADSIGRIRQQLYMSCCGCVLYAIWAGISVPSAHTSTAGLMVIFGLSQLVACVGPNCTTFLLPCEVFPARVRGTAHGISAAIGKCGAVLTAFAFGTVTQKIGLPGVLGLFSVTMALTAAATLLIPEPGGKTLDDIETGLRCGRISSFITSGRFQNDKSETIIQGISDKT</sequence>
<dbReference type="Proteomes" id="UP000076881">
    <property type="component" value="Unassembled WGS sequence"/>
</dbReference>
<reference evidence="7 8" key="1">
    <citation type="journal article" date="2016" name="Genome Biol. Evol.">
        <title>Divergent and convergent evolution of fungal pathogenicity.</title>
        <authorList>
            <person name="Shang Y."/>
            <person name="Xiao G."/>
            <person name="Zheng P."/>
            <person name="Cen K."/>
            <person name="Zhan S."/>
            <person name="Wang C."/>
        </authorList>
    </citation>
    <scope>NUCLEOTIDE SEQUENCE [LARGE SCALE GENOMIC DNA]</scope>
    <source>
        <strain evidence="7 8">RCEF 1005</strain>
    </source>
</reference>
<dbReference type="STRING" id="1081108.A0A162KIV6"/>
<feature type="transmembrane region" description="Helical" evidence="5">
    <location>
        <begin position="152"/>
        <end position="175"/>
    </location>
</feature>
<keyword evidence="2 5" id="KW-0812">Transmembrane</keyword>
<feature type="transmembrane region" description="Helical" evidence="5">
    <location>
        <begin position="389"/>
        <end position="410"/>
    </location>
</feature>
<proteinExistence type="predicted"/>
<dbReference type="PANTHER" id="PTHR24064">
    <property type="entry name" value="SOLUTE CARRIER FAMILY 22 MEMBER"/>
    <property type="match status" value="1"/>
</dbReference>
<name>A0A162KIV6_CORDF</name>
<dbReference type="GO" id="GO:0022857">
    <property type="term" value="F:transmembrane transporter activity"/>
    <property type="evidence" value="ECO:0007669"/>
    <property type="project" value="InterPro"/>
</dbReference>
<keyword evidence="3 5" id="KW-1133">Transmembrane helix</keyword>
<dbReference type="Pfam" id="PF00083">
    <property type="entry name" value="Sugar_tr"/>
    <property type="match status" value="2"/>
</dbReference>
<evidence type="ECO:0000256" key="2">
    <source>
        <dbReference type="ARBA" id="ARBA00022692"/>
    </source>
</evidence>
<feature type="transmembrane region" description="Helical" evidence="5">
    <location>
        <begin position="59"/>
        <end position="78"/>
    </location>
</feature>
<evidence type="ECO:0000256" key="1">
    <source>
        <dbReference type="ARBA" id="ARBA00004141"/>
    </source>
</evidence>
<organism evidence="7 8">
    <name type="scientific">Akanthomyces lecanii RCEF 1005</name>
    <dbReference type="NCBI Taxonomy" id="1081108"/>
    <lineage>
        <taxon>Eukaryota</taxon>
        <taxon>Fungi</taxon>
        <taxon>Dikarya</taxon>
        <taxon>Ascomycota</taxon>
        <taxon>Pezizomycotina</taxon>
        <taxon>Sordariomycetes</taxon>
        <taxon>Hypocreomycetidae</taxon>
        <taxon>Hypocreales</taxon>
        <taxon>Cordycipitaceae</taxon>
        <taxon>Akanthomyces</taxon>
        <taxon>Cordyceps confragosa</taxon>
    </lineage>
</organism>
<dbReference type="AlphaFoldDB" id="A0A162KIV6"/>
<dbReference type="PROSITE" id="PS50850">
    <property type="entry name" value="MFS"/>
    <property type="match status" value="1"/>
</dbReference>
<evidence type="ECO:0000256" key="4">
    <source>
        <dbReference type="ARBA" id="ARBA00023136"/>
    </source>
</evidence>
<feature type="transmembrane region" description="Helical" evidence="5">
    <location>
        <begin position="326"/>
        <end position="343"/>
    </location>
</feature>
<dbReference type="InterPro" id="IPR005829">
    <property type="entry name" value="Sugar_transporter_CS"/>
</dbReference>
<feature type="transmembrane region" description="Helical" evidence="5">
    <location>
        <begin position="355"/>
        <end position="377"/>
    </location>
</feature>
<feature type="transmembrane region" description="Helical" evidence="5">
    <location>
        <begin position="416"/>
        <end position="439"/>
    </location>
</feature>
<dbReference type="SUPFAM" id="SSF103473">
    <property type="entry name" value="MFS general substrate transporter"/>
    <property type="match status" value="1"/>
</dbReference>
<gene>
    <name evidence="7" type="ORF">LEL_07556</name>
</gene>
<dbReference type="InterPro" id="IPR005828">
    <property type="entry name" value="MFS_sugar_transport-like"/>
</dbReference>
<keyword evidence="8" id="KW-1185">Reference proteome</keyword>
<comment type="subcellular location">
    <subcellularLocation>
        <location evidence="1">Membrane</location>
        <topology evidence="1">Multi-pass membrane protein</topology>
    </subcellularLocation>
</comment>
<evidence type="ECO:0000256" key="3">
    <source>
        <dbReference type="ARBA" id="ARBA00022989"/>
    </source>
</evidence>
<dbReference type="InterPro" id="IPR020846">
    <property type="entry name" value="MFS_dom"/>
</dbReference>
<dbReference type="InterPro" id="IPR036259">
    <property type="entry name" value="MFS_trans_sf"/>
</dbReference>
<dbReference type="PROSITE" id="PS00217">
    <property type="entry name" value="SUGAR_TRANSPORT_2"/>
    <property type="match status" value="1"/>
</dbReference>
<feature type="domain" description="Major facilitator superfamily (MFS) profile" evidence="6">
    <location>
        <begin position="10"/>
        <end position="444"/>
    </location>
</feature>
<evidence type="ECO:0000313" key="8">
    <source>
        <dbReference type="Proteomes" id="UP000076881"/>
    </source>
</evidence>
<dbReference type="EMBL" id="AZHF01000005">
    <property type="protein sequence ID" value="OAA75568.1"/>
    <property type="molecule type" value="Genomic_DNA"/>
</dbReference>
<dbReference type="Gene3D" id="1.20.1250.20">
    <property type="entry name" value="MFS general substrate transporter like domains"/>
    <property type="match status" value="1"/>
</dbReference>
<dbReference type="OrthoDB" id="433512at2759"/>